<dbReference type="EMBL" id="UYYB01116898">
    <property type="protein sequence ID" value="VDM82286.1"/>
    <property type="molecule type" value="Genomic_DNA"/>
</dbReference>
<dbReference type="AlphaFoldDB" id="A0A3P7JFX1"/>
<dbReference type="Proteomes" id="UP000270094">
    <property type="component" value="Unassembled WGS sequence"/>
</dbReference>
<name>A0A3P7JFX1_STRVU</name>
<keyword evidence="2" id="KW-1185">Reference proteome</keyword>
<organism evidence="1 2">
    <name type="scientific">Strongylus vulgaris</name>
    <name type="common">Blood worm</name>
    <dbReference type="NCBI Taxonomy" id="40348"/>
    <lineage>
        <taxon>Eukaryota</taxon>
        <taxon>Metazoa</taxon>
        <taxon>Ecdysozoa</taxon>
        <taxon>Nematoda</taxon>
        <taxon>Chromadorea</taxon>
        <taxon>Rhabditida</taxon>
        <taxon>Rhabditina</taxon>
        <taxon>Rhabditomorpha</taxon>
        <taxon>Strongyloidea</taxon>
        <taxon>Strongylidae</taxon>
        <taxon>Strongylus</taxon>
    </lineage>
</organism>
<accession>A0A3P7JFX1</accession>
<proteinExistence type="predicted"/>
<gene>
    <name evidence="1" type="ORF">SVUK_LOCUS17284</name>
</gene>
<evidence type="ECO:0000313" key="1">
    <source>
        <dbReference type="EMBL" id="VDM82286.1"/>
    </source>
</evidence>
<protein>
    <submittedName>
        <fullName evidence="1">Uncharacterized protein</fullName>
    </submittedName>
</protein>
<reference evidence="1 2" key="1">
    <citation type="submission" date="2018-11" db="EMBL/GenBank/DDBJ databases">
        <authorList>
            <consortium name="Pathogen Informatics"/>
        </authorList>
    </citation>
    <scope>NUCLEOTIDE SEQUENCE [LARGE SCALE GENOMIC DNA]</scope>
</reference>
<evidence type="ECO:0000313" key="2">
    <source>
        <dbReference type="Proteomes" id="UP000270094"/>
    </source>
</evidence>
<sequence>MTITDLHYQTRPVSLPNTAKKGLRQPPLPCPTRGTRPQQGLVIVDSYTFLSNYITYANITYHWATNCPLLSAYATKGSSGVSATNRPTAPALYVAEKSSSPYQMALSCRRIFSLTVFQHSIILALPSLAAHDSALT</sequence>